<organism evidence="2 3">
    <name type="scientific">Symbiodinium microadriaticum</name>
    <name type="common">Dinoflagellate</name>
    <name type="synonym">Zooxanthella microadriatica</name>
    <dbReference type="NCBI Taxonomy" id="2951"/>
    <lineage>
        <taxon>Eukaryota</taxon>
        <taxon>Sar</taxon>
        <taxon>Alveolata</taxon>
        <taxon>Dinophyceae</taxon>
        <taxon>Suessiales</taxon>
        <taxon>Symbiodiniaceae</taxon>
        <taxon>Symbiodinium</taxon>
    </lineage>
</organism>
<feature type="region of interest" description="Disordered" evidence="1">
    <location>
        <begin position="507"/>
        <end position="567"/>
    </location>
</feature>
<reference evidence="2 3" key="1">
    <citation type="submission" date="2016-02" db="EMBL/GenBank/DDBJ databases">
        <title>Genome analysis of coral dinoflagellate symbionts highlights evolutionary adaptations to a symbiotic lifestyle.</title>
        <authorList>
            <person name="Aranda M."/>
            <person name="Li Y."/>
            <person name="Liew Y.J."/>
            <person name="Baumgarten S."/>
            <person name="Simakov O."/>
            <person name="Wilson M."/>
            <person name="Piel J."/>
            <person name="Ashoor H."/>
            <person name="Bougouffa S."/>
            <person name="Bajic V.B."/>
            <person name="Ryu T."/>
            <person name="Ravasi T."/>
            <person name="Bayer T."/>
            <person name="Micklem G."/>
            <person name="Kim H."/>
            <person name="Bhak J."/>
            <person name="Lajeunesse T.C."/>
            <person name="Voolstra C.R."/>
        </authorList>
    </citation>
    <scope>NUCLEOTIDE SEQUENCE [LARGE SCALE GENOMIC DNA]</scope>
    <source>
        <strain evidence="2 3">CCMP2467</strain>
    </source>
</reference>
<dbReference type="OrthoDB" id="10438579at2759"/>
<evidence type="ECO:0000313" key="3">
    <source>
        <dbReference type="Proteomes" id="UP000186817"/>
    </source>
</evidence>
<gene>
    <name evidence="2" type="ORF">AK812_SmicGene4144</name>
</gene>
<protein>
    <submittedName>
        <fullName evidence="2">Uncharacterized protein</fullName>
    </submittedName>
</protein>
<feature type="compositionally biased region" description="Basic and acidic residues" evidence="1">
    <location>
        <begin position="399"/>
        <end position="408"/>
    </location>
</feature>
<feature type="region of interest" description="Disordered" evidence="1">
    <location>
        <begin position="399"/>
        <end position="422"/>
    </location>
</feature>
<proteinExistence type="predicted"/>
<evidence type="ECO:0000256" key="1">
    <source>
        <dbReference type="SAM" id="MobiDB-lite"/>
    </source>
</evidence>
<keyword evidence="3" id="KW-1185">Reference proteome</keyword>
<name>A0A1Q9EX12_SYMMI</name>
<dbReference type="Proteomes" id="UP000186817">
    <property type="component" value="Unassembled WGS sequence"/>
</dbReference>
<accession>A0A1Q9EX12</accession>
<dbReference type="AlphaFoldDB" id="A0A1Q9EX12"/>
<feature type="region of interest" description="Disordered" evidence="1">
    <location>
        <begin position="99"/>
        <end position="174"/>
    </location>
</feature>
<feature type="compositionally biased region" description="Basic and acidic residues" evidence="1">
    <location>
        <begin position="120"/>
        <end position="148"/>
    </location>
</feature>
<sequence>MWIPAERNFHKGVGGGCLETDNRKVEHGIAPAFGLGGFWAFSLEPGSGAPQAGTHRLQAQDEQIRAFAMQQLTDLVKNLALATAQNVAQLLENPVLLRDVDPGPDTPQIQQVNKKLAVRSRVEGKGDNPKGKKGDKEKKGKGKGEGKDKKGKGKAAPKPPSNQPTTKGNAEKGAGKGIRTFLEGAYFAMPSLALPFVQPEDKVYWLLDSGSSYHVVSKQTLETGHVKILSKRKMPKTVCQTATGDLVEVGSDTHATIEVNFLTTRPLEKQGDVLSTFACTCRLEAIVSDQIRHNLINLNLLCWKGWKPTLYEGLLTAEQKGITLITVCARIFQATIAAMNPATKWKIKAPRVEEDTCDPLLTSALSREEWDQVGELMPKFVPPYTVPEGILPALRERRDGWASRHRESQQGSGQLGERRGRPQLIISPARFSDNERLQMCLQGYLPKFSDEQIRVVQERVLQTEWYHSQGKYQGPVPLESEMVPGESSAAPSKSLTTAAGMWTAEPPQIKGKTASSGTPVAKEKATSSGTPVAKEKATSSAAPVAKDKATAQRAVSAGATMERPKKRLRQHPWPDTIGVARTSTAALEGARPLDPLVPQARSNSPQVLGSSEDSEEMWGHWL</sequence>
<evidence type="ECO:0000313" key="2">
    <source>
        <dbReference type="EMBL" id="OLQ11935.1"/>
    </source>
</evidence>
<feature type="region of interest" description="Disordered" evidence="1">
    <location>
        <begin position="589"/>
        <end position="622"/>
    </location>
</feature>
<dbReference type="EMBL" id="LSRX01000051">
    <property type="protein sequence ID" value="OLQ11935.1"/>
    <property type="molecule type" value="Genomic_DNA"/>
</dbReference>
<comment type="caution">
    <text evidence="2">The sequence shown here is derived from an EMBL/GenBank/DDBJ whole genome shotgun (WGS) entry which is preliminary data.</text>
</comment>
<feature type="compositionally biased region" description="Polar residues" evidence="1">
    <location>
        <begin position="600"/>
        <end position="611"/>
    </location>
</feature>